<sequence>MKKTLLILMTLGLFACDQQTNQTQSLQKQIDSLEKKLENTYKPGFGDFMGSIQAHHSKLWFAGLYENWDLADFEVHELMEAIEDIEKFHEGREETLLIGMIMPPLDSISKAIEQKNTALFNSSYTSLTNTCNQCHKAVDMEYIIVKTPDTPPFSNQDFQPLK</sequence>
<dbReference type="AlphaFoldDB" id="A0A4Q0XGC2"/>
<dbReference type="RefSeq" id="WP_129018221.1">
    <property type="nucleotide sequence ID" value="NZ_SDDZ01000010.1"/>
</dbReference>
<reference evidence="1 2" key="1">
    <citation type="submission" date="2019-01" db="EMBL/GenBank/DDBJ databases">
        <title>Genome sequence of the Antarctic species Gelidibacter gilvus ACAM 158(T).</title>
        <authorList>
            <person name="Bowman J.P."/>
        </authorList>
    </citation>
    <scope>NUCLEOTIDE SEQUENCE [LARGE SCALE GENOMIC DNA]</scope>
    <source>
        <strain evidence="1 2">IC158</strain>
    </source>
</reference>
<dbReference type="Proteomes" id="UP000289792">
    <property type="component" value="Unassembled WGS sequence"/>
</dbReference>
<proteinExistence type="predicted"/>
<name>A0A4Q0XGC2_9FLAO</name>
<dbReference type="OrthoDB" id="6402114at2"/>
<organism evidence="1 2">
    <name type="scientific">Gelidibacter gilvus</name>
    <dbReference type="NCBI Taxonomy" id="59602"/>
    <lineage>
        <taxon>Bacteria</taxon>
        <taxon>Pseudomonadati</taxon>
        <taxon>Bacteroidota</taxon>
        <taxon>Flavobacteriia</taxon>
        <taxon>Flavobacteriales</taxon>
        <taxon>Flavobacteriaceae</taxon>
        <taxon>Gelidibacter</taxon>
    </lineage>
</organism>
<accession>A0A4Q0XGC2</accession>
<evidence type="ECO:0000313" key="1">
    <source>
        <dbReference type="EMBL" id="RXJ45789.1"/>
    </source>
</evidence>
<protein>
    <recommendedName>
        <fullName evidence="3">Cytochrome c</fullName>
    </recommendedName>
</protein>
<dbReference type="PROSITE" id="PS51257">
    <property type="entry name" value="PROKAR_LIPOPROTEIN"/>
    <property type="match status" value="1"/>
</dbReference>
<gene>
    <name evidence="1" type="ORF">ESZ48_14495</name>
</gene>
<evidence type="ECO:0008006" key="3">
    <source>
        <dbReference type="Google" id="ProtNLM"/>
    </source>
</evidence>
<keyword evidence="2" id="KW-1185">Reference proteome</keyword>
<dbReference type="EMBL" id="SDDZ01000010">
    <property type="protein sequence ID" value="RXJ45789.1"/>
    <property type="molecule type" value="Genomic_DNA"/>
</dbReference>
<evidence type="ECO:0000313" key="2">
    <source>
        <dbReference type="Proteomes" id="UP000289792"/>
    </source>
</evidence>
<comment type="caution">
    <text evidence="1">The sequence shown here is derived from an EMBL/GenBank/DDBJ whole genome shotgun (WGS) entry which is preliminary data.</text>
</comment>